<protein>
    <recommendedName>
        <fullName evidence="2">DUF5723 domain-containing protein</fullName>
    </recommendedName>
</protein>
<feature type="chain" id="PRO_5041810610" description="DUF5723 domain-containing protein" evidence="1">
    <location>
        <begin position="28"/>
        <end position="514"/>
    </location>
</feature>
<name>A0A3E4WBI4_9BACT</name>
<proteinExistence type="predicted"/>
<evidence type="ECO:0000256" key="1">
    <source>
        <dbReference type="SAM" id="SignalP"/>
    </source>
</evidence>
<dbReference type="Proteomes" id="UP000285109">
    <property type="component" value="Unassembled WGS sequence"/>
</dbReference>
<dbReference type="InterPro" id="IPR043781">
    <property type="entry name" value="DUF5723"/>
</dbReference>
<dbReference type="EMBL" id="QSQT01000004">
    <property type="protein sequence ID" value="RGK57516.1"/>
    <property type="molecule type" value="Genomic_DNA"/>
</dbReference>
<evidence type="ECO:0000259" key="2">
    <source>
        <dbReference type="Pfam" id="PF18990"/>
    </source>
</evidence>
<dbReference type="STRING" id="310297.BHV76_02810"/>
<feature type="signal peptide" evidence="1">
    <location>
        <begin position="1"/>
        <end position="27"/>
    </location>
</feature>
<dbReference type="EMBL" id="QSTF01000019">
    <property type="protein sequence ID" value="RGM39575.1"/>
    <property type="molecule type" value="Genomic_DNA"/>
</dbReference>
<evidence type="ECO:0000313" key="5">
    <source>
        <dbReference type="EMBL" id="RHM95278.1"/>
    </source>
</evidence>
<keyword evidence="1" id="KW-0732">Signal</keyword>
<evidence type="ECO:0000313" key="6">
    <source>
        <dbReference type="Proteomes" id="UP000260780"/>
    </source>
</evidence>
<comment type="caution">
    <text evidence="4">The sequence shown here is derived from an EMBL/GenBank/DDBJ whole genome shotgun (WGS) entry which is preliminary data.</text>
</comment>
<feature type="domain" description="DUF5723" evidence="2">
    <location>
        <begin position="49"/>
        <end position="468"/>
    </location>
</feature>
<dbReference type="Pfam" id="PF18990">
    <property type="entry name" value="DUF5723"/>
    <property type="match status" value="1"/>
</dbReference>
<dbReference type="AlphaFoldDB" id="A0A3E4WBI4"/>
<reference evidence="6 7" key="1">
    <citation type="submission" date="2018-08" db="EMBL/GenBank/DDBJ databases">
        <title>A genome reference for cultivated species of the human gut microbiota.</title>
        <authorList>
            <person name="Zou Y."/>
            <person name="Xue W."/>
            <person name="Luo G."/>
        </authorList>
    </citation>
    <scope>NUCLEOTIDE SEQUENCE [LARGE SCALE GENOMIC DNA]</scope>
    <source>
        <strain evidence="5 8">AF31-28B-AC</strain>
        <strain evidence="4 6">OM08-14</strain>
        <strain evidence="3 7">TF10-3AC</strain>
    </source>
</reference>
<sequence>MKQMKKNILCTVLSGLAVFAFVGEAVAQPQINRSAYFLGGATYRHELNPAFMGERGYVSMPGLGNLSVGAQGTAGVGDFLFVKSNGDLMTFMHEEVSRKDFLNGLPNRLKMGFNVNENILSTGFYAWGGFNTIGLSIKSNTNLSAPDQLFKFMKNGVDAPEGTRYTVNDLSILSTNYAELALGHARQINDQWTVGAKMKFLVGLAKATVKIDRLDIEATPDAWKITPSGAQAYLSAKGLIVPTRGETGNYDESDYELDANGNRTDKLKPGSEQLISYDDVDFDDNNIGPTGFGMAFDFGATYRLNDEWTFSAALLDLGFICWKNTVKATMNNSFEFDGFNEIPVKSDLGDNDPNSIDNQSDRIVDDLEQMSKFTKEGEGLKRTTALAATLNLGAEYTLPAYDRLKFGFLSSSRFQGRHSWTEARVSANVSPLTWFEASVNYALSNFGSTGGLMLNFHPRGFNFFVAADVPLCKYTKPSLSLPLNRFSANINLGINFTFGPKYKTKHRCVEVQSL</sequence>
<evidence type="ECO:0000313" key="8">
    <source>
        <dbReference type="Proteomes" id="UP000285109"/>
    </source>
</evidence>
<dbReference type="EMBL" id="QRQK01000022">
    <property type="protein sequence ID" value="RHM95278.1"/>
    <property type="molecule type" value="Genomic_DNA"/>
</dbReference>
<organism evidence="4 6">
    <name type="scientific">Phocaeicola plebeius</name>
    <dbReference type="NCBI Taxonomy" id="310297"/>
    <lineage>
        <taxon>Bacteria</taxon>
        <taxon>Pseudomonadati</taxon>
        <taxon>Bacteroidota</taxon>
        <taxon>Bacteroidia</taxon>
        <taxon>Bacteroidales</taxon>
        <taxon>Bacteroidaceae</taxon>
        <taxon>Phocaeicola</taxon>
    </lineage>
</organism>
<dbReference type="Gene3D" id="2.40.160.60">
    <property type="entry name" value="Outer membrane protein transport protein (OMPP1/FadL/TodX)"/>
    <property type="match status" value="1"/>
</dbReference>
<accession>A0A3E4WBI4</accession>
<gene>
    <name evidence="5" type="ORF">DWZ34_11550</name>
    <name evidence="4" type="ORF">DXC17_08690</name>
    <name evidence="3" type="ORF">DXD04_03235</name>
</gene>
<evidence type="ECO:0000313" key="7">
    <source>
        <dbReference type="Proteomes" id="UP000260862"/>
    </source>
</evidence>
<evidence type="ECO:0000313" key="3">
    <source>
        <dbReference type="EMBL" id="RGK57516.1"/>
    </source>
</evidence>
<keyword evidence="7" id="KW-1185">Reference proteome</keyword>
<dbReference type="Proteomes" id="UP000260780">
    <property type="component" value="Unassembled WGS sequence"/>
</dbReference>
<dbReference type="Proteomes" id="UP000260862">
    <property type="component" value="Unassembled WGS sequence"/>
</dbReference>
<evidence type="ECO:0000313" key="4">
    <source>
        <dbReference type="EMBL" id="RGM39575.1"/>
    </source>
</evidence>